<dbReference type="EMBL" id="FZOS01000005">
    <property type="protein sequence ID" value="SNS38083.1"/>
    <property type="molecule type" value="Genomic_DNA"/>
</dbReference>
<keyword evidence="2" id="KW-1185">Reference proteome</keyword>
<sequence>MARILIGWELGGGSGHTVNVAAVAEELRRRGHDPVLAVQQTGEAPAGFEIWQAPMWPSLIATRGRRAVGNPNSFGDILVALGGSQEGVLAALLRAWDGILRAVRPDAVVAEFAPALLAATAGRWPSLALGTGFSLPPATLATFPSLTGAAPLHDERALLAQVNRELAAAGRAPLAALPALLRADRALVQCFRELDPYRDCRDGVDYVAPHFSGRAPIVDGRGEEVFLYLNGMQRSLDWLIGGLADSGLRVRMHDPRMREADIAVLEQAGITFERKPVPLERIAERSRLVISHTGLGFVSAALYAGLPHLALPYDLEKRATAAALVDAGLGRSVEYNSVDRAAMAALVADAFADEAMAARAIAAAPGFRTRTDPPSSAAAAEAAEALLAA</sequence>
<accession>A0A239E273</accession>
<proteinExistence type="predicted"/>
<protein>
    <submittedName>
        <fullName evidence="1">UDP:flavonoid glycosyltransferase YjiC, YdhE family</fullName>
    </submittedName>
</protein>
<evidence type="ECO:0000313" key="2">
    <source>
        <dbReference type="Proteomes" id="UP000198281"/>
    </source>
</evidence>
<evidence type="ECO:0000313" key="1">
    <source>
        <dbReference type="EMBL" id="SNS38083.1"/>
    </source>
</evidence>
<dbReference type="PANTHER" id="PTHR21015:SF22">
    <property type="entry name" value="GLYCOSYLTRANSFERASE"/>
    <property type="match status" value="1"/>
</dbReference>
<dbReference type="OrthoDB" id="271062at2"/>
<dbReference type="RefSeq" id="WP_089218860.1">
    <property type="nucleotide sequence ID" value="NZ_FZOS01000005.1"/>
</dbReference>
<name>A0A239E273_9SPHN</name>
<dbReference type="SUPFAM" id="SSF53756">
    <property type="entry name" value="UDP-Glycosyltransferase/glycogen phosphorylase"/>
    <property type="match status" value="1"/>
</dbReference>
<gene>
    <name evidence="1" type="ORF">SAMN06295912_105143</name>
</gene>
<organism evidence="1 2">
    <name type="scientific">Edaphosphingomonas laterariae</name>
    <dbReference type="NCBI Taxonomy" id="861865"/>
    <lineage>
        <taxon>Bacteria</taxon>
        <taxon>Pseudomonadati</taxon>
        <taxon>Pseudomonadota</taxon>
        <taxon>Alphaproteobacteria</taxon>
        <taxon>Sphingomonadales</taxon>
        <taxon>Rhizorhabdaceae</taxon>
        <taxon>Edaphosphingomonas</taxon>
    </lineage>
</organism>
<keyword evidence="1" id="KW-0808">Transferase</keyword>
<dbReference type="PANTHER" id="PTHR21015">
    <property type="entry name" value="UDP-N-ACETYLGLUCOSAMINE--N-ACETYLMURAMYL-(PENTAPEPTIDE) PYROPHOSPHORYL-UNDECAPRENOL N-ACETYLGLUCOSAMINE TRANSFERASE 1"/>
    <property type="match status" value="1"/>
</dbReference>
<dbReference type="AlphaFoldDB" id="A0A239E273"/>
<reference evidence="2" key="1">
    <citation type="submission" date="2017-06" db="EMBL/GenBank/DDBJ databases">
        <authorList>
            <person name="Varghese N."/>
            <person name="Submissions S."/>
        </authorList>
    </citation>
    <scope>NUCLEOTIDE SEQUENCE [LARGE SCALE GENOMIC DNA]</scope>
    <source>
        <strain evidence="2">LNB2</strain>
    </source>
</reference>
<dbReference type="Proteomes" id="UP000198281">
    <property type="component" value="Unassembled WGS sequence"/>
</dbReference>
<dbReference type="Gene3D" id="3.40.50.2000">
    <property type="entry name" value="Glycogen Phosphorylase B"/>
    <property type="match status" value="2"/>
</dbReference>
<dbReference type="GO" id="GO:0016757">
    <property type="term" value="F:glycosyltransferase activity"/>
    <property type="evidence" value="ECO:0007669"/>
    <property type="project" value="TreeGrafter"/>
</dbReference>